<dbReference type="PANTHER" id="PTHR46696:SF5">
    <property type="entry name" value="CYTOCHROME P450 BJ-1"/>
    <property type="match status" value="1"/>
</dbReference>
<dbReference type="FunFam" id="1.10.630.10:FF:000018">
    <property type="entry name" value="Cytochrome P450 monooxygenase"/>
    <property type="match status" value="1"/>
</dbReference>
<dbReference type="OrthoDB" id="3804058at2"/>
<keyword evidence="6" id="KW-0408">Iron</keyword>
<dbReference type="Pfam" id="PF00067">
    <property type="entry name" value="p450"/>
    <property type="match status" value="1"/>
</dbReference>
<dbReference type="InterPro" id="IPR001128">
    <property type="entry name" value="Cyt_P450"/>
</dbReference>
<keyword evidence="7" id="KW-0503">Monooxygenase</keyword>
<dbReference type="PRINTS" id="PR00385">
    <property type="entry name" value="P450"/>
</dbReference>
<dbReference type="PATRIC" id="fig|1716141.3.peg.5655"/>
<keyword evidence="4" id="KW-0479">Metal-binding</keyword>
<gene>
    <name evidence="9" type="primary">penM</name>
    <name evidence="9" type="ORF">STSP_53810</name>
</gene>
<dbReference type="STRING" id="1716141.STSP_53810"/>
<dbReference type="InterPro" id="IPR002397">
    <property type="entry name" value="Cyt_P450_B"/>
</dbReference>
<dbReference type="GO" id="GO:0005506">
    <property type="term" value="F:iron ion binding"/>
    <property type="evidence" value="ECO:0007669"/>
    <property type="project" value="InterPro"/>
</dbReference>
<comment type="caution">
    <text evidence="9">The sequence shown here is derived from an EMBL/GenBank/DDBJ whole genome shotgun (WGS) entry which is preliminary data.</text>
</comment>
<dbReference type="EC" id="1.14.19.8" evidence="9"/>
<evidence type="ECO:0000256" key="7">
    <source>
        <dbReference type="ARBA" id="ARBA00023033"/>
    </source>
</evidence>
<evidence type="ECO:0000313" key="10">
    <source>
        <dbReference type="Proteomes" id="UP000077381"/>
    </source>
</evidence>
<sequence>MEPAAAPVVDLPAIPLPQPDILQAPPLAGELREKCPFAKVRTPAGDEAWLVTGYEAIKQVYSDDRFGVSHRDPEHAPRLGASTLIGGPGGNFDTEPEDRMRLRARLSPFFSPKRMEAFRPRMDALVEEVLDDIVAQGPPADLHSELAVRLPVNVICELLGVPREGRLPFREWTQGIAGVRDEALSRDCMAKLMSYTGDLVREKRRNPGDDVLSSLCAADGGGLDDRHVSFLAAMLLFAGHETTVARLDLGVLLMLAHPEQREILERNPDRIGSAVEEILRLVVHGGAKETFRYAREDAEFDGVKIKAGELLVLYSAAGNRDTCAFADPESFDVLRSPKPNLTLGFGRHYCLGAPLVRMELAAVFSRIFDKLPGLRLTKPIGVLGVNSGSLHGGITELPVTW</sequence>
<dbReference type="EMBL" id="LOHS01000112">
    <property type="protein sequence ID" value="OAH11247.1"/>
    <property type="molecule type" value="Genomic_DNA"/>
</dbReference>
<dbReference type="GO" id="GO:0020037">
    <property type="term" value="F:heme binding"/>
    <property type="evidence" value="ECO:0007669"/>
    <property type="project" value="InterPro"/>
</dbReference>
<evidence type="ECO:0000256" key="4">
    <source>
        <dbReference type="ARBA" id="ARBA00022723"/>
    </source>
</evidence>
<comment type="similarity">
    <text evidence="2">Belongs to the cytochrome P450 family.</text>
</comment>
<dbReference type="SUPFAM" id="SSF48264">
    <property type="entry name" value="Cytochrome P450"/>
    <property type="match status" value="1"/>
</dbReference>
<reference evidence="9 10" key="1">
    <citation type="submission" date="2015-12" db="EMBL/GenBank/DDBJ databases">
        <title>Genome sequence of Streptomyces sp. G25.</title>
        <authorList>
            <person name="Poehlein A."/>
            <person name="Roettig A."/>
            <person name="Hiessl S."/>
            <person name="Hauschild P."/>
            <person name="Schauer J."/>
            <person name="Madkour M.H."/>
            <person name="Al-Ansari A.M."/>
            <person name="Almakishah N.H."/>
            <person name="Steinbuechel A."/>
            <person name="Daniel R."/>
        </authorList>
    </citation>
    <scope>NUCLEOTIDE SEQUENCE [LARGE SCALE GENOMIC DNA]</scope>
    <source>
        <strain evidence="10">G25(2015)</strain>
    </source>
</reference>
<dbReference type="GO" id="GO:0004497">
    <property type="term" value="F:monooxygenase activity"/>
    <property type="evidence" value="ECO:0007669"/>
    <property type="project" value="UniProtKB-KW"/>
</dbReference>
<accession>A0A177HLF9</accession>
<evidence type="ECO:0000256" key="5">
    <source>
        <dbReference type="ARBA" id="ARBA00023002"/>
    </source>
</evidence>
<feature type="region of interest" description="Disordered" evidence="8">
    <location>
        <begin position="77"/>
        <end position="96"/>
    </location>
</feature>
<name>A0A177HLF9_9ACTN</name>
<protein>
    <submittedName>
        <fullName evidence="9">Pentalenolactone synthase</fullName>
        <ecNumber evidence="9">1.14.19.8</ecNumber>
    </submittedName>
</protein>
<keyword evidence="5 9" id="KW-0560">Oxidoreductase</keyword>
<evidence type="ECO:0000256" key="6">
    <source>
        <dbReference type="ARBA" id="ARBA00023004"/>
    </source>
</evidence>
<dbReference type="AlphaFoldDB" id="A0A177HLF9"/>
<proteinExistence type="inferred from homology"/>
<keyword evidence="3" id="KW-0349">Heme</keyword>
<evidence type="ECO:0000256" key="3">
    <source>
        <dbReference type="ARBA" id="ARBA00022617"/>
    </source>
</evidence>
<evidence type="ECO:0000313" key="9">
    <source>
        <dbReference type="EMBL" id="OAH11247.1"/>
    </source>
</evidence>
<keyword evidence="10" id="KW-1185">Reference proteome</keyword>
<dbReference type="PANTHER" id="PTHR46696">
    <property type="entry name" value="P450, PUTATIVE (EUROFUNG)-RELATED"/>
    <property type="match status" value="1"/>
</dbReference>
<dbReference type="Gene3D" id="1.10.630.10">
    <property type="entry name" value="Cytochrome P450"/>
    <property type="match status" value="1"/>
</dbReference>
<dbReference type="CDD" id="cd11031">
    <property type="entry name" value="Cyp158A-like"/>
    <property type="match status" value="1"/>
</dbReference>
<comment type="cofactor">
    <cofactor evidence="1">
        <name>heme</name>
        <dbReference type="ChEBI" id="CHEBI:30413"/>
    </cofactor>
</comment>
<dbReference type="PRINTS" id="PR00359">
    <property type="entry name" value="BP450"/>
</dbReference>
<dbReference type="Proteomes" id="UP000077381">
    <property type="component" value="Unassembled WGS sequence"/>
</dbReference>
<dbReference type="InterPro" id="IPR036396">
    <property type="entry name" value="Cyt_P450_sf"/>
</dbReference>
<evidence type="ECO:0000256" key="2">
    <source>
        <dbReference type="ARBA" id="ARBA00010617"/>
    </source>
</evidence>
<evidence type="ECO:0000256" key="1">
    <source>
        <dbReference type="ARBA" id="ARBA00001971"/>
    </source>
</evidence>
<dbReference type="RefSeq" id="WP_157902903.1">
    <property type="nucleotide sequence ID" value="NZ_LOHS01000112.1"/>
</dbReference>
<organism evidence="9 10">
    <name type="scientific">Streptomyces jeddahensis</name>
    <dbReference type="NCBI Taxonomy" id="1716141"/>
    <lineage>
        <taxon>Bacteria</taxon>
        <taxon>Bacillati</taxon>
        <taxon>Actinomycetota</taxon>
        <taxon>Actinomycetes</taxon>
        <taxon>Kitasatosporales</taxon>
        <taxon>Streptomycetaceae</taxon>
        <taxon>Streptomyces</taxon>
    </lineage>
</organism>
<evidence type="ECO:0000256" key="8">
    <source>
        <dbReference type="SAM" id="MobiDB-lite"/>
    </source>
</evidence>
<dbReference type="GO" id="GO:0016705">
    <property type="term" value="F:oxidoreductase activity, acting on paired donors, with incorporation or reduction of molecular oxygen"/>
    <property type="evidence" value="ECO:0007669"/>
    <property type="project" value="InterPro"/>
</dbReference>